<dbReference type="InterPro" id="IPR013083">
    <property type="entry name" value="Znf_RING/FYVE/PHD"/>
</dbReference>
<comment type="caution">
    <text evidence="7">The sequence shown here is derived from an EMBL/GenBank/DDBJ whole genome shotgun (WGS) entry which is preliminary data.</text>
</comment>
<accession>A0A1Y2EQ68</accession>
<evidence type="ECO:0000256" key="4">
    <source>
        <dbReference type="PROSITE-ProRule" id="PRU00508"/>
    </source>
</evidence>
<evidence type="ECO:0000313" key="8">
    <source>
        <dbReference type="Proteomes" id="UP000193685"/>
    </source>
</evidence>
<dbReference type="Gene3D" id="3.30.40.10">
    <property type="entry name" value="Zinc/RING finger domain, C3HC4 (zinc finger)"/>
    <property type="match status" value="1"/>
</dbReference>
<dbReference type="Proteomes" id="UP000193685">
    <property type="component" value="Unassembled WGS sequence"/>
</dbReference>
<evidence type="ECO:0000256" key="2">
    <source>
        <dbReference type="ARBA" id="ARBA00022771"/>
    </source>
</evidence>
<gene>
    <name evidence="7" type="ORF">BCR37DRAFT_384712</name>
</gene>
<dbReference type="PROSITE" id="PS51157">
    <property type="entry name" value="ZF_UBR"/>
    <property type="match status" value="1"/>
</dbReference>
<dbReference type="InterPro" id="IPR011011">
    <property type="entry name" value="Znf_FYVE_PHD"/>
</dbReference>
<dbReference type="CDD" id="cd19677">
    <property type="entry name" value="UBR-box_UBR7"/>
    <property type="match status" value="1"/>
</dbReference>
<dbReference type="InterPro" id="IPR019786">
    <property type="entry name" value="Zinc_finger_PHD-type_CS"/>
</dbReference>
<dbReference type="InterPro" id="IPR003126">
    <property type="entry name" value="Znf_UBR"/>
</dbReference>
<dbReference type="OrthoDB" id="5795902at2759"/>
<feature type="compositionally biased region" description="Basic and acidic residues" evidence="5">
    <location>
        <begin position="214"/>
        <end position="240"/>
    </location>
</feature>
<sequence length="382" mass="43545">MEAAESLHEYLKQQDALDKEARALFPYDFSACSFDEGYVKQQVFACLTCTPAVATAIKGEAETTATAIQRGGVCYACSIACHGDHELVELFNKRHFRCDCGSDRISAEAACTLLKARRPINTENRYNQNYDGLFCWCRVPYDPEKEARTMFQCLQCEDWYHDDCIQQGETLPNEDYFDQFTCRTCMADMRWLKRYAGQDGFDARAAAAQQVVDEQAKTKTEDTHEPREDERPAKRVKVDTETVEPANEATEAQPAETSDTVCKWSSLPEQEVHSLFLQEDFRSALCLCEACAERMAPYPFLQGEEEVYDPPEDEDDGGESVYEAGTRAMAETLDRLPRAQAIEGVLQYRKLKEHLTRCLRPLAEQGEVVTAEHVREFFERKQ</sequence>
<name>A0A1Y2EQ68_PROLT</name>
<dbReference type="GO" id="GO:0005737">
    <property type="term" value="C:cytoplasm"/>
    <property type="evidence" value="ECO:0007669"/>
    <property type="project" value="TreeGrafter"/>
</dbReference>
<dbReference type="InterPro" id="IPR040204">
    <property type="entry name" value="UBR7"/>
</dbReference>
<keyword evidence="1" id="KW-0479">Metal-binding</keyword>
<dbReference type="SUPFAM" id="SSF57903">
    <property type="entry name" value="FYVE/PHD zinc finger"/>
    <property type="match status" value="1"/>
</dbReference>
<reference evidence="7 8" key="1">
    <citation type="submission" date="2016-07" db="EMBL/GenBank/DDBJ databases">
        <title>Pervasive Adenine N6-methylation of Active Genes in Fungi.</title>
        <authorList>
            <consortium name="DOE Joint Genome Institute"/>
            <person name="Mondo S.J."/>
            <person name="Dannebaum R.O."/>
            <person name="Kuo R.C."/>
            <person name="Labutti K."/>
            <person name="Haridas S."/>
            <person name="Kuo A."/>
            <person name="Salamov A."/>
            <person name="Ahrendt S.R."/>
            <person name="Lipzen A."/>
            <person name="Sullivan W."/>
            <person name="Andreopoulos W.B."/>
            <person name="Clum A."/>
            <person name="Lindquist E."/>
            <person name="Daum C."/>
            <person name="Ramamoorthy G.K."/>
            <person name="Gryganskyi A."/>
            <person name="Culley D."/>
            <person name="Magnuson J.K."/>
            <person name="James T.Y."/>
            <person name="O'Malley M.A."/>
            <person name="Stajich J.E."/>
            <person name="Spatafora J.W."/>
            <person name="Visel A."/>
            <person name="Grigoriev I.V."/>
        </authorList>
    </citation>
    <scope>NUCLEOTIDE SEQUENCE [LARGE SCALE GENOMIC DNA]</scope>
    <source>
        <strain evidence="7 8">12-1054</strain>
    </source>
</reference>
<feature type="region of interest" description="Disordered" evidence="5">
    <location>
        <begin position="212"/>
        <end position="258"/>
    </location>
</feature>
<keyword evidence="8" id="KW-1185">Reference proteome</keyword>
<protein>
    <recommendedName>
        <fullName evidence="6">UBR-type domain-containing protein</fullName>
    </recommendedName>
</protein>
<keyword evidence="2" id="KW-0863">Zinc-finger</keyword>
<dbReference type="RefSeq" id="XP_040721852.1">
    <property type="nucleotide sequence ID" value="XM_040870283.1"/>
</dbReference>
<keyword evidence="3" id="KW-0862">Zinc</keyword>
<dbReference type="GeneID" id="63786882"/>
<dbReference type="PANTHER" id="PTHR13513">
    <property type="entry name" value="E3 UBIQUITIN-PROTEIN LIGASE UBR7"/>
    <property type="match status" value="1"/>
</dbReference>
<dbReference type="PANTHER" id="PTHR13513:SF9">
    <property type="entry name" value="E3 UBIQUITIN-PROTEIN LIGASE UBR7-RELATED"/>
    <property type="match status" value="1"/>
</dbReference>
<dbReference type="InterPro" id="IPR047506">
    <property type="entry name" value="UBR7-like_UBR-box"/>
</dbReference>
<dbReference type="EMBL" id="MCFI01000033">
    <property type="protein sequence ID" value="ORY73672.1"/>
    <property type="molecule type" value="Genomic_DNA"/>
</dbReference>
<evidence type="ECO:0000256" key="1">
    <source>
        <dbReference type="ARBA" id="ARBA00022723"/>
    </source>
</evidence>
<dbReference type="SMART" id="SM00396">
    <property type="entry name" value="ZnF_UBR1"/>
    <property type="match status" value="1"/>
</dbReference>
<dbReference type="AlphaFoldDB" id="A0A1Y2EQ68"/>
<evidence type="ECO:0000259" key="6">
    <source>
        <dbReference type="PROSITE" id="PS51157"/>
    </source>
</evidence>
<evidence type="ECO:0000256" key="3">
    <source>
        <dbReference type="ARBA" id="ARBA00022833"/>
    </source>
</evidence>
<dbReference type="PROSITE" id="PS01359">
    <property type="entry name" value="ZF_PHD_1"/>
    <property type="match status" value="1"/>
</dbReference>
<dbReference type="GO" id="GO:0008270">
    <property type="term" value="F:zinc ion binding"/>
    <property type="evidence" value="ECO:0007669"/>
    <property type="project" value="UniProtKB-KW"/>
</dbReference>
<dbReference type="GO" id="GO:0061630">
    <property type="term" value="F:ubiquitin protein ligase activity"/>
    <property type="evidence" value="ECO:0007669"/>
    <property type="project" value="InterPro"/>
</dbReference>
<feature type="zinc finger region" description="UBR-type" evidence="4">
    <location>
        <begin position="30"/>
        <end position="116"/>
    </location>
</feature>
<feature type="domain" description="UBR-type" evidence="6">
    <location>
        <begin position="30"/>
        <end position="116"/>
    </location>
</feature>
<organism evidence="7 8">
    <name type="scientific">Protomyces lactucae-debilis</name>
    <dbReference type="NCBI Taxonomy" id="2754530"/>
    <lineage>
        <taxon>Eukaryota</taxon>
        <taxon>Fungi</taxon>
        <taxon>Dikarya</taxon>
        <taxon>Ascomycota</taxon>
        <taxon>Taphrinomycotina</taxon>
        <taxon>Taphrinomycetes</taxon>
        <taxon>Taphrinales</taxon>
        <taxon>Protomycetaceae</taxon>
        <taxon>Protomyces</taxon>
    </lineage>
</organism>
<evidence type="ECO:0000313" key="7">
    <source>
        <dbReference type="EMBL" id="ORY73672.1"/>
    </source>
</evidence>
<evidence type="ECO:0000256" key="5">
    <source>
        <dbReference type="SAM" id="MobiDB-lite"/>
    </source>
</evidence>
<proteinExistence type="predicted"/>
<dbReference type="STRING" id="56484.A0A1Y2EQ68"/>
<dbReference type="OMA" id="GAMVYNH"/>
<dbReference type="Pfam" id="PF02207">
    <property type="entry name" value="zf-UBR"/>
    <property type="match status" value="1"/>
</dbReference>